<organism evidence="1 2">
    <name type="scientific">Clostridium moutaii</name>
    <dbReference type="NCBI Taxonomy" id="3240932"/>
    <lineage>
        <taxon>Bacteria</taxon>
        <taxon>Bacillati</taxon>
        <taxon>Bacillota</taxon>
        <taxon>Clostridia</taxon>
        <taxon>Eubacteriales</taxon>
        <taxon>Clostridiaceae</taxon>
        <taxon>Clostridium</taxon>
    </lineage>
</organism>
<protein>
    <recommendedName>
        <fullName evidence="3">Head decoration protein</fullName>
    </recommendedName>
</protein>
<comment type="caution">
    <text evidence="1">The sequence shown here is derived from an EMBL/GenBank/DDBJ whole genome shotgun (WGS) entry which is preliminary data.</text>
</comment>
<evidence type="ECO:0008006" key="3">
    <source>
        <dbReference type="Google" id="ProtNLM"/>
    </source>
</evidence>
<dbReference type="EMBL" id="JBGEWD010000001">
    <property type="protein sequence ID" value="MEY7998612.1"/>
    <property type="molecule type" value="Genomic_DNA"/>
</dbReference>
<gene>
    <name evidence="1" type="ORF">AB8U03_00100</name>
</gene>
<keyword evidence="2" id="KW-1185">Reference proteome</keyword>
<evidence type="ECO:0000313" key="1">
    <source>
        <dbReference type="EMBL" id="MEY7998612.1"/>
    </source>
</evidence>
<dbReference type="Proteomes" id="UP001564657">
    <property type="component" value="Unassembled WGS sequence"/>
</dbReference>
<sequence length="113" mass="11906">MSIQSSKTIFGENKNILRDAQHFISLPVKASATLITSDSNGKKILPAGSIVDNTGKIVNDGTAYGFVYEDVNFTNSTGTEAVPVVVHGIIDSTQIPTQPTAEALAAMKLISIV</sequence>
<evidence type="ECO:0000313" key="2">
    <source>
        <dbReference type="Proteomes" id="UP001564657"/>
    </source>
</evidence>
<reference evidence="1 2" key="1">
    <citation type="submission" date="2024-08" db="EMBL/GenBank/DDBJ databases">
        <title>Clostridium lapicellarii sp. nov., and Clostridium renhuaiense sp. nov., two species isolated from the mud in a fermentation cellar used for producing sauce-flavour Chinese liquors.</title>
        <authorList>
            <person name="Yang F."/>
            <person name="Wang H."/>
            <person name="Chen L.Q."/>
            <person name="Zhou N."/>
            <person name="Lu J.J."/>
            <person name="Pu X.X."/>
            <person name="Wan B."/>
            <person name="Wang L."/>
            <person name="Liu S.J."/>
        </authorList>
    </citation>
    <scope>NUCLEOTIDE SEQUENCE [LARGE SCALE GENOMIC DNA]</scope>
    <source>
        <strain evidence="1 2">MT-5</strain>
    </source>
</reference>
<dbReference type="RefSeq" id="WP_369702510.1">
    <property type="nucleotide sequence ID" value="NZ_JBGEWD010000001.1"/>
</dbReference>
<name>A0ABV4BK45_9CLOT</name>
<proteinExistence type="predicted"/>
<accession>A0ABV4BK45</accession>